<keyword evidence="5" id="KW-1185">Reference proteome</keyword>
<dbReference type="InterPro" id="IPR041586">
    <property type="entry name" value="PsrA_TetR_C"/>
</dbReference>
<dbReference type="GO" id="GO:0003700">
    <property type="term" value="F:DNA-binding transcription factor activity"/>
    <property type="evidence" value="ECO:0007669"/>
    <property type="project" value="TreeGrafter"/>
</dbReference>
<dbReference type="OrthoDB" id="2356263at2"/>
<dbReference type="PROSITE" id="PS01081">
    <property type="entry name" value="HTH_TETR_1"/>
    <property type="match status" value="1"/>
</dbReference>
<gene>
    <name evidence="4" type="ORF">DWE98_10990</name>
</gene>
<evidence type="ECO:0000313" key="5">
    <source>
        <dbReference type="Proteomes" id="UP000255207"/>
    </source>
</evidence>
<dbReference type="RefSeq" id="WP_114829282.1">
    <property type="nucleotide sequence ID" value="NZ_QQTO01000022.1"/>
</dbReference>
<dbReference type="Pfam" id="PF00440">
    <property type="entry name" value="TetR_N"/>
    <property type="match status" value="1"/>
</dbReference>
<dbReference type="InterPro" id="IPR023772">
    <property type="entry name" value="DNA-bd_HTH_TetR-type_CS"/>
</dbReference>
<dbReference type="InterPro" id="IPR036271">
    <property type="entry name" value="Tet_transcr_reg_TetR-rel_C_sf"/>
</dbReference>
<dbReference type="Proteomes" id="UP000255207">
    <property type="component" value="Unassembled WGS sequence"/>
</dbReference>
<feature type="domain" description="HTH tetR-type" evidence="3">
    <location>
        <begin position="7"/>
        <end position="67"/>
    </location>
</feature>
<dbReference type="Pfam" id="PF17939">
    <property type="entry name" value="TetR_C_30"/>
    <property type="match status" value="1"/>
</dbReference>
<dbReference type="PANTHER" id="PTHR30055">
    <property type="entry name" value="HTH-TYPE TRANSCRIPTIONAL REGULATOR RUTR"/>
    <property type="match status" value="1"/>
</dbReference>
<dbReference type="PRINTS" id="PR00455">
    <property type="entry name" value="HTHTETR"/>
</dbReference>
<organism evidence="4 5">
    <name type="scientific">Bosea caraganae</name>
    <dbReference type="NCBI Taxonomy" id="2763117"/>
    <lineage>
        <taxon>Bacteria</taxon>
        <taxon>Pseudomonadati</taxon>
        <taxon>Pseudomonadota</taxon>
        <taxon>Alphaproteobacteria</taxon>
        <taxon>Hyphomicrobiales</taxon>
        <taxon>Boseaceae</taxon>
        <taxon>Bosea</taxon>
    </lineage>
</organism>
<proteinExistence type="predicted"/>
<dbReference type="PROSITE" id="PS50977">
    <property type="entry name" value="HTH_TETR_2"/>
    <property type="match status" value="1"/>
</dbReference>
<evidence type="ECO:0000313" key="4">
    <source>
        <dbReference type="EMBL" id="RDJ26340.1"/>
    </source>
</evidence>
<comment type="caution">
    <text evidence="4">The sequence shown here is derived from an EMBL/GenBank/DDBJ whole genome shotgun (WGS) entry which is preliminary data.</text>
</comment>
<feature type="DNA-binding region" description="H-T-H motif" evidence="2">
    <location>
        <begin position="30"/>
        <end position="49"/>
    </location>
</feature>
<dbReference type="InterPro" id="IPR050109">
    <property type="entry name" value="HTH-type_TetR-like_transc_reg"/>
</dbReference>
<dbReference type="EMBL" id="QQTP01000004">
    <property type="protein sequence ID" value="RDJ26340.1"/>
    <property type="molecule type" value="Genomic_DNA"/>
</dbReference>
<keyword evidence="1 2" id="KW-0238">DNA-binding</keyword>
<accession>A0A370L859</accession>
<reference evidence="5" key="1">
    <citation type="submission" date="2018-07" db="EMBL/GenBank/DDBJ databases">
        <authorList>
            <person name="Safronova V.I."/>
            <person name="Chirak E.R."/>
            <person name="Sazanova A.L."/>
        </authorList>
    </citation>
    <scope>NUCLEOTIDE SEQUENCE [LARGE SCALE GENOMIC DNA]</scope>
    <source>
        <strain evidence="5">RCAM04685</strain>
    </source>
</reference>
<dbReference type="SUPFAM" id="SSF46689">
    <property type="entry name" value="Homeodomain-like"/>
    <property type="match status" value="1"/>
</dbReference>
<dbReference type="Gene3D" id="1.10.357.10">
    <property type="entry name" value="Tetracycline Repressor, domain 2"/>
    <property type="match status" value="1"/>
</dbReference>
<dbReference type="InterPro" id="IPR001647">
    <property type="entry name" value="HTH_TetR"/>
</dbReference>
<dbReference type="GO" id="GO:0000976">
    <property type="term" value="F:transcription cis-regulatory region binding"/>
    <property type="evidence" value="ECO:0007669"/>
    <property type="project" value="TreeGrafter"/>
</dbReference>
<evidence type="ECO:0000256" key="1">
    <source>
        <dbReference type="ARBA" id="ARBA00023125"/>
    </source>
</evidence>
<sequence>MSESQPAATADRILDVAEEMFAEQGYRAVSVRSITRACDANIAAVHYHFGSKQILLEEIFARRSGAINVARLKLLDDCAERPGRGPVLEQVLEAYLRPSFAQPSDDEGARRFMRLRSVVAHEQADLSKNLIAKHFNATSQRFIAAIAAATPHLSANDVYWRFHFLLGAHYYTLSNPGRIQALSGGQCDPADLEAALAEMVAFAAAGFRAPPCDRSQLSFAPDATQSAHQSA</sequence>
<dbReference type="PANTHER" id="PTHR30055:SF235">
    <property type="entry name" value="TRANSCRIPTIONAL REGULATORY PROTEIN"/>
    <property type="match status" value="1"/>
</dbReference>
<protein>
    <submittedName>
        <fullName evidence="4">TetR/AcrR family transcriptional regulator</fullName>
    </submittedName>
</protein>
<dbReference type="InterPro" id="IPR009057">
    <property type="entry name" value="Homeodomain-like_sf"/>
</dbReference>
<evidence type="ECO:0000259" key="3">
    <source>
        <dbReference type="PROSITE" id="PS50977"/>
    </source>
</evidence>
<dbReference type="SUPFAM" id="SSF48498">
    <property type="entry name" value="Tetracyclin repressor-like, C-terminal domain"/>
    <property type="match status" value="1"/>
</dbReference>
<evidence type="ECO:0000256" key="2">
    <source>
        <dbReference type="PROSITE-ProRule" id="PRU00335"/>
    </source>
</evidence>
<dbReference type="AlphaFoldDB" id="A0A370L859"/>
<name>A0A370L859_9HYPH</name>